<dbReference type="Pfam" id="PF04438">
    <property type="entry name" value="zf-HIT"/>
    <property type="match status" value="1"/>
</dbReference>
<dbReference type="GO" id="GO:0070761">
    <property type="term" value="C:pre-snoRNP complex"/>
    <property type="evidence" value="ECO:0007669"/>
    <property type="project" value="TreeGrafter"/>
</dbReference>
<reference evidence="7 8" key="1">
    <citation type="submission" date="2016-10" db="EMBL/GenBank/DDBJ databases">
        <authorList>
            <person name="Varghese N."/>
        </authorList>
    </citation>
    <scope>NUCLEOTIDE SEQUENCE [LARGE SCALE GENOMIC DNA]</scope>
</reference>
<evidence type="ECO:0000313" key="7">
    <source>
        <dbReference type="EMBL" id="SMY20355.1"/>
    </source>
</evidence>
<evidence type="ECO:0000256" key="3">
    <source>
        <dbReference type="ARBA" id="ARBA00022833"/>
    </source>
</evidence>
<name>A0A1Y6L7L7_ZYMTR</name>
<dbReference type="GO" id="GO:0008270">
    <property type="term" value="F:zinc ion binding"/>
    <property type="evidence" value="ECO:0007669"/>
    <property type="project" value="UniProtKB-UniRule"/>
</dbReference>
<dbReference type="GO" id="GO:0000463">
    <property type="term" value="P:maturation of LSU-rRNA from tricistronic rRNA transcript (SSU-rRNA, 5.8S rRNA, LSU-rRNA)"/>
    <property type="evidence" value="ECO:0007669"/>
    <property type="project" value="TreeGrafter"/>
</dbReference>
<dbReference type="Gene3D" id="3.30.60.190">
    <property type="match status" value="1"/>
</dbReference>
<dbReference type="PROSITE" id="PS00028">
    <property type="entry name" value="ZINC_FINGER_C2H2_1"/>
    <property type="match status" value="1"/>
</dbReference>
<accession>A0A1Y6L7L7</accession>
<feature type="compositionally biased region" description="Polar residues" evidence="5">
    <location>
        <begin position="106"/>
        <end position="121"/>
    </location>
</feature>
<feature type="domain" description="HIT-type" evidence="6">
    <location>
        <begin position="61"/>
        <end position="98"/>
    </location>
</feature>
<evidence type="ECO:0000259" key="6">
    <source>
        <dbReference type="PROSITE" id="PS51083"/>
    </source>
</evidence>
<dbReference type="PANTHER" id="PTHR13483">
    <property type="entry name" value="BOX C_D SNORNA PROTEIN 1-RELATED"/>
    <property type="match status" value="1"/>
</dbReference>
<keyword evidence="1" id="KW-0479">Metal-binding</keyword>
<dbReference type="CDD" id="cd23024">
    <property type="entry name" value="zf-HIT_ZNHIT2-3"/>
    <property type="match status" value="1"/>
</dbReference>
<evidence type="ECO:0000256" key="4">
    <source>
        <dbReference type="PROSITE-ProRule" id="PRU00453"/>
    </source>
</evidence>
<organism evidence="7 8">
    <name type="scientific">Zymoseptoria tritici ST99CH_1A5</name>
    <dbReference type="NCBI Taxonomy" id="1276529"/>
    <lineage>
        <taxon>Eukaryota</taxon>
        <taxon>Fungi</taxon>
        <taxon>Dikarya</taxon>
        <taxon>Ascomycota</taxon>
        <taxon>Pezizomycotina</taxon>
        <taxon>Dothideomycetes</taxon>
        <taxon>Dothideomycetidae</taxon>
        <taxon>Mycosphaerellales</taxon>
        <taxon>Mycosphaerellaceae</taxon>
        <taxon>Zymoseptoria</taxon>
    </lineage>
</organism>
<dbReference type="SUPFAM" id="SSF144232">
    <property type="entry name" value="HIT/MYND zinc finger-like"/>
    <property type="match status" value="1"/>
</dbReference>
<evidence type="ECO:0000256" key="2">
    <source>
        <dbReference type="ARBA" id="ARBA00022771"/>
    </source>
</evidence>
<dbReference type="GO" id="GO:0005634">
    <property type="term" value="C:nucleus"/>
    <property type="evidence" value="ECO:0007669"/>
    <property type="project" value="TreeGrafter"/>
</dbReference>
<keyword evidence="2 4" id="KW-0863">Zinc-finger</keyword>
<dbReference type="EMBL" id="LT882676">
    <property type="protein sequence ID" value="SMY20355.1"/>
    <property type="molecule type" value="Genomic_DNA"/>
</dbReference>
<dbReference type="InterPro" id="IPR051639">
    <property type="entry name" value="BCD1"/>
</dbReference>
<dbReference type="GO" id="GO:0048254">
    <property type="term" value="P:snoRNA localization"/>
    <property type="evidence" value="ECO:0007669"/>
    <property type="project" value="TreeGrafter"/>
</dbReference>
<evidence type="ECO:0000256" key="5">
    <source>
        <dbReference type="SAM" id="MobiDB-lite"/>
    </source>
</evidence>
<dbReference type="InterPro" id="IPR013087">
    <property type="entry name" value="Znf_C2H2_type"/>
</dbReference>
<gene>
    <name evidence="7" type="ORF">ZT1A5_G1790</name>
</gene>
<dbReference type="AlphaFoldDB" id="A0A1Y6L7L7"/>
<evidence type="ECO:0000313" key="8">
    <source>
        <dbReference type="Proteomes" id="UP000215453"/>
    </source>
</evidence>
<evidence type="ECO:0000256" key="1">
    <source>
        <dbReference type="ARBA" id="ARBA00022723"/>
    </source>
</evidence>
<sequence length="259" mass="29507">MVTAMSAGRGGHGFIAATFLKQIVLALDFASTFLHVIDDYFFPSPTPRNRYETSRMSAPKCGVCQTVDSKYKCPVCELRYCSIPCYKLHKEKHDEEKASVGAKNNGYQQLLPTDRPGTTQRAPKLDFTGFENDPELKRLLVRYPNIKHQLQLAYGVTLEPGPDDAYGWNRKDWLDEHRPTFHQQRGRGGRGGRGNTRGGGGGRQEHEFADWQRGPWTQEKGDKFGLHYIHQMRNDERNDELAEGLNEFIELCQLRFGKG</sequence>
<dbReference type="PROSITE" id="PS51083">
    <property type="entry name" value="ZF_HIT"/>
    <property type="match status" value="1"/>
</dbReference>
<dbReference type="InterPro" id="IPR007529">
    <property type="entry name" value="Znf_HIT"/>
</dbReference>
<keyword evidence="3" id="KW-0862">Zinc</keyword>
<feature type="region of interest" description="Disordered" evidence="5">
    <location>
        <begin position="106"/>
        <end position="128"/>
    </location>
</feature>
<dbReference type="Proteomes" id="UP000215453">
    <property type="component" value="Chromosome 1"/>
</dbReference>
<dbReference type="GO" id="GO:0000492">
    <property type="term" value="P:box C/D snoRNP assembly"/>
    <property type="evidence" value="ECO:0007669"/>
    <property type="project" value="TreeGrafter"/>
</dbReference>
<feature type="region of interest" description="Disordered" evidence="5">
    <location>
        <begin position="180"/>
        <end position="207"/>
    </location>
</feature>
<feature type="compositionally biased region" description="Gly residues" evidence="5">
    <location>
        <begin position="191"/>
        <end position="202"/>
    </location>
</feature>
<dbReference type="PANTHER" id="PTHR13483:SF11">
    <property type="entry name" value="ZINC FINGER HIT DOMAIN-CONTAINING PROTEIN 3"/>
    <property type="match status" value="1"/>
</dbReference>
<protein>
    <recommendedName>
        <fullName evidence="6">HIT-type domain-containing protein</fullName>
    </recommendedName>
</protein>
<proteinExistence type="predicted"/>